<evidence type="ECO:0000259" key="4">
    <source>
        <dbReference type="PROSITE" id="PS50984"/>
    </source>
</evidence>
<dbReference type="InterPro" id="IPR001656">
    <property type="entry name" value="PsdUridine_synth_TruD"/>
</dbReference>
<dbReference type="GO" id="GO:0005829">
    <property type="term" value="C:cytosol"/>
    <property type="evidence" value="ECO:0007669"/>
    <property type="project" value="TreeGrafter"/>
</dbReference>
<evidence type="ECO:0000256" key="1">
    <source>
        <dbReference type="ARBA" id="ARBA00007953"/>
    </source>
</evidence>
<dbReference type="CDD" id="cd02552">
    <property type="entry name" value="PseudoU_synth_TruD_like"/>
    <property type="match status" value="1"/>
</dbReference>
<dbReference type="SUPFAM" id="SSF55120">
    <property type="entry name" value="Pseudouridine synthase"/>
    <property type="match status" value="1"/>
</dbReference>
<keyword evidence="6" id="KW-1185">Reference proteome</keyword>
<dbReference type="InterPro" id="IPR043165">
    <property type="entry name" value="TruD_insert_sf"/>
</dbReference>
<comment type="caution">
    <text evidence="5">The sequence shown here is derived from an EMBL/GenBank/DDBJ whole genome shotgun (WGS) entry which is preliminary data.</text>
</comment>
<dbReference type="InterPro" id="IPR020119">
    <property type="entry name" value="PsdUridine_synth_TruD_CS"/>
</dbReference>
<dbReference type="GO" id="GO:0140098">
    <property type="term" value="F:catalytic activity, acting on RNA"/>
    <property type="evidence" value="ECO:0007669"/>
    <property type="project" value="UniProtKB-ARBA"/>
</dbReference>
<reference evidence="5 6" key="1">
    <citation type="submission" date="2007-06" db="EMBL/GenBank/DDBJ databases">
        <authorList>
            <person name="Shimkets L."/>
            <person name="Ferriera S."/>
            <person name="Johnson J."/>
            <person name="Kravitz S."/>
            <person name="Beeson K."/>
            <person name="Sutton G."/>
            <person name="Rogers Y.-H."/>
            <person name="Friedman R."/>
            <person name="Frazier M."/>
            <person name="Venter J.C."/>
        </authorList>
    </citation>
    <scope>NUCLEOTIDE SEQUENCE [LARGE SCALE GENOMIC DNA]</scope>
    <source>
        <strain evidence="5 6">SIR-1</strain>
    </source>
</reference>
<sequence length="375" mass="40405">MKPPFDEPRLREAALNPPRTLASIPECASLAGIGGQIRSRPEDFRVHELPAYPADGGGEGEASHCFVELTKRELTTEEAVQILARAVGVPAAEIGVAGLKDRNAVTTQRVSVPARAAPALSRVRHPKLSLGEVEPHSHKLRRGHLRANRFTLVIRELGEGPALDAARERAALFVEHLARVGVRNTYGAQRFGKDGANLGPGLARLRARRSRGRARPGKRDTFLASVGQSALFNLYLVERARRGLEDRVLRGDILQKRATGGLFECSEPELDQARLDAGELVLTGPMFGSKMRAPEAGSPAGALEAEILSIAGISPKDLAALGKRVPGTRRRARVWPEGFALDLSPAVDGFQAGLELRFCLPPGSYATTVLREFTG</sequence>
<evidence type="ECO:0000256" key="3">
    <source>
        <dbReference type="ARBA" id="ARBA00023235"/>
    </source>
</evidence>
<dbReference type="PANTHER" id="PTHR47811">
    <property type="entry name" value="TRNA PSEUDOURIDINE SYNTHASE D"/>
    <property type="match status" value="1"/>
</dbReference>
<dbReference type="InterPro" id="IPR011760">
    <property type="entry name" value="PsdUridine_synth_TruD_insert"/>
</dbReference>
<name>A6G7L4_9BACT</name>
<keyword evidence="3" id="KW-0413">Isomerase</keyword>
<organism evidence="5 6">
    <name type="scientific">Plesiocystis pacifica SIR-1</name>
    <dbReference type="NCBI Taxonomy" id="391625"/>
    <lineage>
        <taxon>Bacteria</taxon>
        <taxon>Pseudomonadati</taxon>
        <taxon>Myxococcota</taxon>
        <taxon>Polyangia</taxon>
        <taxon>Nannocystales</taxon>
        <taxon>Nannocystaceae</taxon>
        <taxon>Plesiocystis</taxon>
    </lineage>
</organism>
<dbReference type="EMBL" id="ABCS01000035">
    <property type="protein sequence ID" value="EDM78092.1"/>
    <property type="molecule type" value="Genomic_DNA"/>
</dbReference>
<dbReference type="GO" id="GO:0003723">
    <property type="term" value="F:RNA binding"/>
    <property type="evidence" value="ECO:0007669"/>
    <property type="project" value="InterPro"/>
</dbReference>
<dbReference type="InterPro" id="IPR020103">
    <property type="entry name" value="PsdUridine_synth_cat_dom_sf"/>
</dbReference>
<dbReference type="RefSeq" id="WP_006972709.1">
    <property type="nucleotide sequence ID" value="NZ_ABCS01000035.1"/>
</dbReference>
<gene>
    <name evidence="5" type="ORF">PPSIR1_34282</name>
</gene>
<dbReference type="Pfam" id="PF01142">
    <property type="entry name" value="TruD"/>
    <property type="match status" value="2"/>
</dbReference>
<dbReference type="eggNOG" id="COG0585">
    <property type="taxonomic scope" value="Bacteria"/>
</dbReference>
<evidence type="ECO:0000313" key="5">
    <source>
        <dbReference type="EMBL" id="EDM78092.1"/>
    </source>
</evidence>
<dbReference type="GO" id="GO:0009982">
    <property type="term" value="F:pseudouridine synthase activity"/>
    <property type="evidence" value="ECO:0007669"/>
    <property type="project" value="InterPro"/>
</dbReference>
<dbReference type="PROSITE" id="PS01268">
    <property type="entry name" value="UPF0024"/>
    <property type="match status" value="1"/>
</dbReference>
<dbReference type="InterPro" id="IPR050170">
    <property type="entry name" value="TruD_pseudoU_synthase"/>
</dbReference>
<evidence type="ECO:0000313" key="6">
    <source>
        <dbReference type="Proteomes" id="UP000005801"/>
    </source>
</evidence>
<feature type="domain" description="TRUD" evidence="4">
    <location>
        <begin position="181"/>
        <end position="335"/>
    </location>
</feature>
<dbReference type="Proteomes" id="UP000005801">
    <property type="component" value="Unassembled WGS sequence"/>
</dbReference>
<dbReference type="GO" id="GO:0008033">
    <property type="term" value="P:tRNA processing"/>
    <property type="evidence" value="ECO:0007669"/>
    <property type="project" value="UniProtKB-KW"/>
</dbReference>
<protein>
    <submittedName>
        <fullName evidence="5">Pseudouridylate synthase</fullName>
    </submittedName>
</protein>
<dbReference type="InterPro" id="IPR042214">
    <property type="entry name" value="TruD_catalytic"/>
</dbReference>
<dbReference type="PANTHER" id="PTHR47811:SF1">
    <property type="entry name" value="TRNA PSEUDOURIDINE SYNTHASE D"/>
    <property type="match status" value="1"/>
</dbReference>
<dbReference type="AlphaFoldDB" id="A6G7L4"/>
<comment type="similarity">
    <text evidence="1">Belongs to the pseudouridine synthase TruD family.</text>
</comment>
<evidence type="ECO:0000256" key="2">
    <source>
        <dbReference type="ARBA" id="ARBA00022694"/>
    </source>
</evidence>
<dbReference type="GO" id="GO:0001522">
    <property type="term" value="P:pseudouridine synthesis"/>
    <property type="evidence" value="ECO:0007669"/>
    <property type="project" value="InterPro"/>
</dbReference>
<dbReference type="PROSITE" id="PS50984">
    <property type="entry name" value="TRUD"/>
    <property type="match status" value="1"/>
</dbReference>
<dbReference type="Gene3D" id="3.30.2350.20">
    <property type="entry name" value="TruD, catalytic domain"/>
    <property type="match status" value="1"/>
</dbReference>
<keyword evidence="2" id="KW-0819">tRNA processing</keyword>
<dbReference type="Gene3D" id="3.30.2340.10">
    <property type="entry name" value="TruD, insertion domain"/>
    <property type="match status" value="1"/>
</dbReference>
<accession>A6G7L4</accession>
<proteinExistence type="inferred from homology"/>
<dbReference type="STRING" id="391625.PPSIR1_34282"/>